<dbReference type="PANTHER" id="PTHR44324">
    <property type="entry name" value="WD40 REPEAT DOMAIN 95"/>
    <property type="match status" value="1"/>
</dbReference>
<keyword evidence="1" id="KW-0677">Repeat</keyword>
<dbReference type="InterPro" id="IPR001680">
    <property type="entry name" value="WD40_rpt"/>
</dbReference>
<evidence type="ECO:0000313" key="5">
    <source>
        <dbReference type="Proteomes" id="UP000673691"/>
    </source>
</evidence>
<dbReference type="PANTHER" id="PTHR44324:SF4">
    <property type="entry name" value="WD40 REPEAT DOMAIN 95"/>
    <property type="match status" value="1"/>
</dbReference>
<evidence type="ECO:0000256" key="1">
    <source>
        <dbReference type="ARBA" id="ARBA00022737"/>
    </source>
</evidence>
<reference evidence="4 5" key="1">
    <citation type="journal article" name="Sci. Rep.">
        <title>Genome-scale phylogenetic analyses confirm Olpidium as the closest living zoosporic fungus to the non-flagellated, terrestrial fungi.</title>
        <authorList>
            <person name="Chang Y."/>
            <person name="Rochon D."/>
            <person name="Sekimoto S."/>
            <person name="Wang Y."/>
            <person name="Chovatia M."/>
            <person name="Sandor L."/>
            <person name="Salamov A."/>
            <person name="Grigoriev I.V."/>
            <person name="Stajich J.E."/>
            <person name="Spatafora J.W."/>
        </authorList>
    </citation>
    <scope>NUCLEOTIDE SEQUENCE [LARGE SCALE GENOMIC DNA]</scope>
    <source>
        <strain evidence="4">S191</strain>
    </source>
</reference>
<organism evidence="4 5">
    <name type="scientific">Olpidium bornovanus</name>
    <dbReference type="NCBI Taxonomy" id="278681"/>
    <lineage>
        <taxon>Eukaryota</taxon>
        <taxon>Fungi</taxon>
        <taxon>Fungi incertae sedis</taxon>
        <taxon>Olpidiomycota</taxon>
        <taxon>Olpidiomycotina</taxon>
        <taxon>Olpidiomycetes</taxon>
        <taxon>Olpidiales</taxon>
        <taxon>Olpidiaceae</taxon>
        <taxon>Olpidium</taxon>
    </lineage>
</organism>
<dbReference type="Pfam" id="PF12894">
    <property type="entry name" value="ANAPC4_WD40"/>
    <property type="match status" value="1"/>
</dbReference>
<dbReference type="PROSITE" id="PS50082">
    <property type="entry name" value="WD_REPEATS_2"/>
    <property type="match status" value="1"/>
</dbReference>
<dbReference type="InterPro" id="IPR024977">
    <property type="entry name" value="Apc4-like_WD40_dom"/>
</dbReference>
<feature type="repeat" description="WD" evidence="2">
    <location>
        <begin position="45"/>
        <end position="86"/>
    </location>
</feature>
<dbReference type="Proteomes" id="UP000673691">
    <property type="component" value="Unassembled WGS sequence"/>
</dbReference>
<gene>
    <name evidence="4" type="ORF">BJ554DRAFT_7728</name>
</gene>
<keyword evidence="5" id="KW-1185">Reference proteome</keyword>
<dbReference type="Gene3D" id="2.130.10.10">
    <property type="entry name" value="YVTN repeat-like/Quinoprotein amine dehydrogenase"/>
    <property type="match status" value="2"/>
</dbReference>
<dbReference type="AlphaFoldDB" id="A0A8H7ZVQ4"/>
<name>A0A8H7ZVQ4_9FUNG</name>
<evidence type="ECO:0000259" key="3">
    <source>
        <dbReference type="Pfam" id="PF12894"/>
    </source>
</evidence>
<dbReference type="InterPro" id="IPR051242">
    <property type="entry name" value="WD-EF-hand_domain"/>
</dbReference>
<protein>
    <submittedName>
        <fullName evidence="4">WD40-repeat-containing domain protein</fullName>
    </submittedName>
</protein>
<sequence>MKDDSRVDREPVSHDYSLRAAIYNWTFKQVVSGCDGSVINVWFSRVHDDSEITAMAFDASDRRLITGGRNGTIRVFNFNNGQCIHELVKEDNSEVTGICYIDMKESQFIVTAGWNRHITMFYDDPDTFRIYPWMTIRGTGHREDIYDGDIRICNLVSGHVLHRMSSQPVLDRSLIEDPTTLSIDKGEMIFLCARAKNGSLCTLVSTGGDGALRFWNAKEGQLLWFWDTKRNGRLEGIYAMTTNAKNDMIITADAAGQVSVWDISAVCVDGVPDADFELPLLASWRAHVAGIVSVEYNEHESVVIT</sequence>
<dbReference type="EMBL" id="JAEFCI010005518">
    <property type="protein sequence ID" value="KAG5460245.1"/>
    <property type="molecule type" value="Genomic_DNA"/>
</dbReference>
<evidence type="ECO:0000313" key="4">
    <source>
        <dbReference type="EMBL" id="KAG5460245.1"/>
    </source>
</evidence>
<feature type="domain" description="Anaphase-promoting complex subunit 4-like WD40" evidence="3">
    <location>
        <begin position="41"/>
        <end position="98"/>
    </location>
</feature>
<dbReference type="InterPro" id="IPR015943">
    <property type="entry name" value="WD40/YVTN_repeat-like_dom_sf"/>
</dbReference>
<evidence type="ECO:0000256" key="2">
    <source>
        <dbReference type="PROSITE-ProRule" id="PRU00221"/>
    </source>
</evidence>
<keyword evidence="2" id="KW-0853">WD repeat</keyword>
<proteinExistence type="predicted"/>
<dbReference type="OrthoDB" id="2158090at2759"/>
<dbReference type="SMART" id="SM00320">
    <property type="entry name" value="WD40"/>
    <property type="match status" value="4"/>
</dbReference>
<accession>A0A8H7ZVQ4</accession>
<dbReference type="SUPFAM" id="SSF50978">
    <property type="entry name" value="WD40 repeat-like"/>
    <property type="match status" value="1"/>
</dbReference>
<comment type="caution">
    <text evidence="4">The sequence shown here is derived from an EMBL/GenBank/DDBJ whole genome shotgun (WGS) entry which is preliminary data.</text>
</comment>
<feature type="non-terminal residue" evidence="4">
    <location>
        <position position="305"/>
    </location>
</feature>
<dbReference type="InterPro" id="IPR036322">
    <property type="entry name" value="WD40_repeat_dom_sf"/>
</dbReference>